<name>A0ACB8QJV9_9AGAM</name>
<gene>
    <name evidence="1" type="ORF">K488DRAFT_86334</name>
</gene>
<evidence type="ECO:0000313" key="2">
    <source>
        <dbReference type="Proteomes" id="UP000814128"/>
    </source>
</evidence>
<protein>
    <submittedName>
        <fullName evidence="1">Uncharacterized protein</fullName>
    </submittedName>
</protein>
<organism evidence="1 2">
    <name type="scientific">Vararia minispora EC-137</name>
    <dbReference type="NCBI Taxonomy" id="1314806"/>
    <lineage>
        <taxon>Eukaryota</taxon>
        <taxon>Fungi</taxon>
        <taxon>Dikarya</taxon>
        <taxon>Basidiomycota</taxon>
        <taxon>Agaricomycotina</taxon>
        <taxon>Agaricomycetes</taxon>
        <taxon>Russulales</taxon>
        <taxon>Lachnocladiaceae</taxon>
        <taxon>Vararia</taxon>
    </lineage>
</organism>
<reference evidence="1" key="2">
    <citation type="journal article" date="2022" name="New Phytol.">
        <title>Evolutionary transition to the ectomycorrhizal habit in the genomes of a hyperdiverse lineage of mushroom-forming fungi.</title>
        <authorList>
            <person name="Looney B."/>
            <person name="Miyauchi S."/>
            <person name="Morin E."/>
            <person name="Drula E."/>
            <person name="Courty P.E."/>
            <person name="Kohler A."/>
            <person name="Kuo A."/>
            <person name="LaButti K."/>
            <person name="Pangilinan J."/>
            <person name="Lipzen A."/>
            <person name="Riley R."/>
            <person name="Andreopoulos W."/>
            <person name="He G."/>
            <person name="Johnson J."/>
            <person name="Nolan M."/>
            <person name="Tritt A."/>
            <person name="Barry K.W."/>
            <person name="Grigoriev I.V."/>
            <person name="Nagy L.G."/>
            <person name="Hibbett D."/>
            <person name="Henrissat B."/>
            <person name="Matheny P.B."/>
            <person name="Labbe J."/>
            <person name="Martin F.M."/>
        </authorList>
    </citation>
    <scope>NUCLEOTIDE SEQUENCE</scope>
    <source>
        <strain evidence="1">EC-137</strain>
    </source>
</reference>
<accession>A0ACB8QJV9</accession>
<dbReference type="EMBL" id="MU273562">
    <property type="protein sequence ID" value="KAI0031957.1"/>
    <property type="molecule type" value="Genomic_DNA"/>
</dbReference>
<sequence length="375" mass="40754">MESPSGPAIPPPSSLISLAQSVGLNSQDFLDLIKLEHVLAGIYIWEYFTTLDIEWHFYRGGKQGVVSTAWIYSLCKLSALTYTIINLIGLNVTSPTAISCEAWIVSRFSFATLAVMCASALTVIRISALWDRNILAVMAAFGTSLAFAALWLRQSVLSRKLATFVPELGCEYVATTDEKPLAIAILVVSVVYLILLTSGLLKRGVFGQPDWWRALYVQGVAWLVLASGFAIPGVVLLYANINGAWNQMLRGPEFLIIVIGATRLYSTLMTGGSFATYRDDLFVSNSNAKPSQLEAVKFRTPGANPNTVTVELSIGGPQSRGTAGNQEYHATGPAVVPEPVKIREDSLKDINQAELSTDSDVLYIGQEKTEPAQRL</sequence>
<keyword evidence="2" id="KW-1185">Reference proteome</keyword>
<evidence type="ECO:0000313" key="1">
    <source>
        <dbReference type="EMBL" id="KAI0031957.1"/>
    </source>
</evidence>
<proteinExistence type="predicted"/>
<comment type="caution">
    <text evidence="1">The sequence shown here is derived from an EMBL/GenBank/DDBJ whole genome shotgun (WGS) entry which is preliminary data.</text>
</comment>
<reference evidence="1" key="1">
    <citation type="submission" date="2021-02" db="EMBL/GenBank/DDBJ databases">
        <authorList>
            <consortium name="DOE Joint Genome Institute"/>
            <person name="Ahrendt S."/>
            <person name="Looney B.P."/>
            <person name="Miyauchi S."/>
            <person name="Morin E."/>
            <person name="Drula E."/>
            <person name="Courty P.E."/>
            <person name="Chicoki N."/>
            <person name="Fauchery L."/>
            <person name="Kohler A."/>
            <person name="Kuo A."/>
            <person name="Labutti K."/>
            <person name="Pangilinan J."/>
            <person name="Lipzen A."/>
            <person name="Riley R."/>
            <person name="Andreopoulos W."/>
            <person name="He G."/>
            <person name="Johnson J."/>
            <person name="Barry K.W."/>
            <person name="Grigoriev I.V."/>
            <person name="Nagy L."/>
            <person name="Hibbett D."/>
            <person name="Henrissat B."/>
            <person name="Matheny P.B."/>
            <person name="Labbe J."/>
            <person name="Martin F."/>
        </authorList>
    </citation>
    <scope>NUCLEOTIDE SEQUENCE</scope>
    <source>
        <strain evidence="1">EC-137</strain>
    </source>
</reference>
<dbReference type="Proteomes" id="UP000814128">
    <property type="component" value="Unassembled WGS sequence"/>
</dbReference>